<feature type="compositionally biased region" description="Basic and acidic residues" evidence="1">
    <location>
        <begin position="20"/>
        <end position="30"/>
    </location>
</feature>
<evidence type="ECO:0000256" key="1">
    <source>
        <dbReference type="SAM" id="MobiDB-lite"/>
    </source>
</evidence>
<comment type="caution">
    <text evidence="2">The sequence shown here is derived from an EMBL/GenBank/DDBJ whole genome shotgun (WGS) entry which is preliminary data.</text>
</comment>
<name>A0ABR8VDI6_9BACT</name>
<dbReference type="Proteomes" id="UP000616346">
    <property type="component" value="Unassembled WGS sequence"/>
</dbReference>
<evidence type="ECO:0000313" key="3">
    <source>
        <dbReference type="Proteomes" id="UP000616346"/>
    </source>
</evidence>
<protein>
    <submittedName>
        <fullName evidence="2">Uncharacterized protein</fullName>
    </submittedName>
</protein>
<accession>A0ABR8VDI6</accession>
<feature type="compositionally biased region" description="Basic and acidic residues" evidence="1">
    <location>
        <begin position="56"/>
        <end position="72"/>
    </location>
</feature>
<feature type="compositionally biased region" description="Polar residues" evidence="1">
    <location>
        <begin position="79"/>
        <end position="90"/>
    </location>
</feature>
<feature type="region of interest" description="Disordered" evidence="1">
    <location>
        <begin position="1"/>
        <end position="30"/>
    </location>
</feature>
<organism evidence="2 3">
    <name type="scientific">Phocaeicola faecium</name>
    <dbReference type="NCBI Taxonomy" id="2762213"/>
    <lineage>
        <taxon>Bacteria</taxon>
        <taxon>Pseudomonadati</taxon>
        <taxon>Bacteroidota</taxon>
        <taxon>Bacteroidia</taxon>
        <taxon>Bacteroidales</taxon>
        <taxon>Bacteroidaceae</taxon>
        <taxon>Phocaeicola</taxon>
    </lineage>
</organism>
<sequence length="803" mass="92156">MKGNSNKKSLFKLSVGGNTTDKDLEREAKARQMEDIFSSLDAMFAPADMPSVPSLDIDKEGTSNSTSKKDSSTDVLPVESTTNSNKSDTSPALEKSKKSNLFDEIASFSKDIPRIEALHSTASSIFSISKDIEQEKQPLSSKIEKVPPSIKVIECDESVRCISEIWNETPCGIIECQVPHIGATYLEMCSDRDSIIVFPDESEAYRNSKKYSNSLYVSKEIGEEDISDYIQKQSRHKFIATPNSAGKLLYQLSKEGQEEDVVKKYFFMVKDMEQLQAESTYKADNGKVLDFYLKFPKGKRCIYTTDYRAFTHPVLNNEEVHVIKWKNLPKRNIKVISCSNIIGALKEAIEKLPAKDKVLVVYTSIQQARLAILNLKEDMQKECCIWCREFNKEEAGKFFKAIGESKSLPKRITFLGYRDYNLQIKGKCHLIIVSDTNKGSTLMSIKDIIKVYSLCKPTNILSDTVIHNEAACHWQWEMEINVLVERAEKIVKLLNTADELSEGDNSLKRLFSIVGTTLRNKATGRIRGRLPNIKLIRRDYWSKDSAAYMNIDSLLLRVNLSNTYYSKPTALAKALKELYSITSSEPNNNEEIPEAQQEIEKEEKKRQSAKKLKERIAILDEILKLHINNKLNQEYLDEKGKKGSSIHRKVYKEVAKLYSYMGTEELIDNLKHIESGNKIGFNNFNNKVIYWSLVENHPLRLSVNEAFKVGEKYTNAEIREKMNSIIQYHFHRDWSENTRKPITLFKCFFETERPKREYIIKSELSFKCHKDRIDKNEDDLLKLFIISDTQANKKSKKPQSEKS</sequence>
<reference evidence="2 3" key="1">
    <citation type="submission" date="2020-08" db="EMBL/GenBank/DDBJ databases">
        <title>A Genomic Blueprint of the Chicken Gut Microbiome.</title>
        <authorList>
            <person name="Gilroy R."/>
            <person name="Ravi A."/>
            <person name="Getino M."/>
            <person name="Pursley I."/>
            <person name="Horton D.L."/>
            <person name="Alikhan N.-F."/>
            <person name="Baker D."/>
            <person name="Gharbi K."/>
            <person name="Hall N."/>
            <person name="Watson M."/>
            <person name="Adriaenssens E.M."/>
            <person name="Foster-Nyarko E."/>
            <person name="Jarju S."/>
            <person name="Secka A."/>
            <person name="Antonio M."/>
            <person name="Oren A."/>
            <person name="Chaudhuri R."/>
            <person name="La Ragione R.M."/>
            <person name="Hildebrand F."/>
            <person name="Pallen M.J."/>
        </authorList>
    </citation>
    <scope>NUCLEOTIDE SEQUENCE [LARGE SCALE GENOMIC DNA]</scope>
    <source>
        <strain evidence="2 3">Sa1YUN3</strain>
    </source>
</reference>
<evidence type="ECO:0000313" key="2">
    <source>
        <dbReference type="EMBL" id="MBD8002790.1"/>
    </source>
</evidence>
<feature type="region of interest" description="Disordered" evidence="1">
    <location>
        <begin position="584"/>
        <end position="606"/>
    </location>
</feature>
<proteinExistence type="predicted"/>
<keyword evidence="3" id="KW-1185">Reference proteome</keyword>
<dbReference type="EMBL" id="JACSPQ010000017">
    <property type="protein sequence ID" value="MBD8002790.1"/>
    <property type="molecule type" value="Genomic_DNA"/>
</dbReference>
<feature type="region of interest" description="Disordered" evidence="1">
    <location>
        <begin position="48"/>
        <end position="95"/>
    </location>
</feature>
<dbReference type="RefSeq" id="WP_191710524.1">
    <property type="nucleotide sequence ID" value="NZ_JACSPQ010000017.1"/>
</dbReference>
<feature type="compositionally biased region" description="Low complexity" evidence="1">
    <location>
        <begin position="585"/>
        <end position="596"/>
    </location>
</feature>
<gene>
    <name evidence="2" type="ORF">H9626_11295</name>
</gene>